<sequence length="129" mass="15210">MKKKDSNRINKSVERDINVCILEISLALDKMKNDQDKEIGKHIRMLKVLTLLLQSMRDELNTYGVVDVQRINSVWSLFDDMVPCYRRADTLDIVLESDTELNEFLIDVYMYIRKSLSDYNEWLCAKLSK</sequence>
<reference evidence="1" key="1">
    <citation type="journal article" date="2021" name="Proc. Natl. Acad. Sci. U.S.A.">
        <title>A Catalog of Tens of Thousands of Viruses from Human Metagenomes Reveals Hidden Associations with Chronic Diseases.</title>
        <authorList>
            <person name="Tisza M.J."/>
            <person name="Buck C.B."/>
        </authorList>
    </citation>
    <scope>NUCLEOTIDE SEQUENCE</scope>
    <source>
        <strain evidence="1">Ct87j35</strain>
    </source>
</reference>
<proteinExistence type="predicted"/>
<evidence type="ECO:0000313" key="1">
    <source>
        <dbReference type="EMBL" id="DAG01686.1"/>
    </source>
</evidence>
<dbReference type="EMBL" id="BK016196">
    <property type="protein sequence ID" value="DAG01686.1"/>
    <property type="molecule type" value="Genomic_DNA"/>
</dbReference>
<name>A0A8S5V4Q1_9CAUD</name>
<organism evidence="1">
    <name type="scientific">Siphoviridae sp. ct87j35</name>
    <dbReference type="NCBI Taxonomy" id="2825356"/>
    <lineage>
        <taxon>Viruses</taxon>
        <taxon>Duplodnaviria</taxon>
        <taxon>Heunggongvirae</taxon>
        <taxon>Uroviricota</taxon>
        <taxon>Caudoviricetes</taxon>
    </lineage>
</organism>
<protein>
    <submittedName>
        <fullName evidence="1">Uncharacterized protein</fullName>
    </submittedName>
</protein>
<accession>A0A8S5V4Q1</accession>